<feature type="compositionally biased region" description="Polar residues" evidence="2">
    <location>
        <begin position="86"/>
        <end position="96"/>
    </location>
</feature>
<feature type="domain" description="G-patch" evidence="3">
    <location>
        <begin position="298"/>
        <end position="337"/>
    </location>
</feature>
<proteinExistence type="predicted"/>
<dbReference type="PROSITE" id="PS50297">
    <property type="entry name" value="ANK_REP_REGION"/>
    <property type="match status" value="1"/>
</dbReference>
<evidence type="ECO:0000256" key="1">
    <source>
        <dbReference type="PROSITE-ProRule" id="PRU00023"/>
    </source>
</evidence>
<dbReference type="PANTHER" id="PTHR20923">
    <property type="entry name" value="BAT4 PROTEIN-RELATED"/>
    <property type="match status" value="1"/>
</dbReference>
<dbReference type="InterPro" id="IPR036770">
    <property type="entry name" value="Ankyrin_rpt-contain_sf"/>
</dbReference>
<name>A0ABN8SKT4_9CNID</name>
<dbReference type="InterPro" id="IPR002110">
    <property type="entry name" value="Ankyrin_rpt"/>
</dbReference>
<dbReference type="EMBL" id="CALNXI010002845">
    <property type="protein sequence ID" value="CAH3191070.1"/>
    <property type="molecule type" value="Genomic_DNA"/>
</dbReference>
<dbReference type="SMART" id="SM00248">
    <property type="entry name" value="ANK"/>
    <property type="match status" value="2"/>
</dbReference>
<dbReference type="SMART" id="SM00443">
    <property type="entry name" value="G_patch"/>
    <property type="match status" value="1"/>
</dbReference>
<dbReference type="Gene3D" id="1.25.40.20">
    <property type="entry name" value="Ankyrin repeat-containing domain"/>
    <property type="match status" value="1"/>
</dbReference>
<evidence type="ECO:0000313" key="4">
    <source>
        <dbReference type="EMBL" id="CAH3191070.1"/>
    </source>
</evidence>
<feature type="repeat" description="ANK" evidence="1">
    <location>
        <begin position="168"/>
        <end position="200"/>
    </location>
</feature>
<dbReference type="Proteomes" id="UP001159427">
    <property type="component" value="Unassembled WGS sequence"/>
</dbReference>
<feature type="compositionally biased region" description="Basic and acidic residues" evidence="2">
    <location>
        <begin position="374"/>
        <end position="390"/>
    </location>
</feature>
<dbReference type="PROSITE" id="PS50174">
    <property type="entry name" value="G_PATCH"/>
    <property type="match status" value="1"/>
</dbReference>
<dbReference type="PROSITE" id="PS50088">
    <property type="entry name" value="ANK_REPEAT"/>
    <property type="match status" value="1"/>
</dbReference>
<organism evidence="4 5">
    <name type="scientific">Porites evermanni</name>
    <dbReference type="NCBI Taxonomy" id="104178"/>
    <lineage>
        <taxon>Eukaryota</taxon>
        <taxon>Metazoa</taxon>
        <taxon>Cnidaria</taxon>
        <taxon>Anthozoa</taxon>
        <taxon>Hexacorallia</taxon>
        <taxon>Scleractinia</taxon>
        <taxon>Fungiina</taxon>
        <taxon>Poritidae</taxon>
        <taxon>Porites</taxon>
    </lineage>
</organism>
<comment type="caution">
    <text evidence="4">The sequence shown here is derived from an EMBL/GenBank/DDBJ whole genome shotgun (WGS) entry which is preliminary data.</text>
</comment>
<gene>
    <name evidence="4" type="ORF">PEVE_00021257</name>
</gene>
<dbReference type="InterPro" id="IPR000467">
    <property type="entry name" value="G_patch_dom"/>
</dbReference>
<dbReference type="SUPFAM" id="SSF48403">
    <property type="entry name" value="Ankyrin repeat"/>
    <property type="match status" value="1"/>
</dbReference>
<feature type="region of interest" description="Disordered" evidence="2">
    <location>
        <begin position="330"/>
        <end position="397"/>
    </location>
</feature>
<protein>
    <recommendedName>
        <fullName evidence="3">G-patch domain-containing protein</fullName>
    </recommendedName>
</protein>
<feature type="region of interest" description="Disordered" evidence="2">
    <location>
        <begin position="79"/>
        <end position="102"/>
    </location>
</feature>
<evidence type="ECO:0000256" key="2">
    <source>
        <dbReference type="SAM" id="MobiDB-lite"/>
    </source>
</evidence>
<reference evidence="4 5" key="1">
    <citation type="submission" date="2022-05" db="EMBL/GenBank/DDBJ databases">
        <authorList>
            <consortium name="Genoscope - CEA"/>
            <person name="William W."/>
        </authorList>
    </citation>
    <scope>NUCLEOTIDE SEQUENCE [LARGE SCALE GENOMIC DNA]</scope>
</reference>
<keyword evidence="5" id="KW-1185">Reference proteome</keyword>
<dbReference type="InterPro" id="IPR039146">
    <property type="entry name" value="GPANK1"/>
</dbReference>
<sequence length="397" mass="45700">MSVLEMSFSYVLQRFVTAKAKESENLTCTSDGNSRCDELCGKMSGEEARTFYETVLSSESSNREGFDYAKALTEQELSSKREKYKQNNLISPSGTKDGNDDFDGDSKCNDVNYKIPCSRSRISNKCVSSSSNHRIVNQFLQYAQEGRLRQVKDMLSSHSIDIDVCDQFSWTALMCASHSGQVHVVKYLLEKGADWRLHKDLQGRTALDLAIVAKHFDIVELLRSYNGCIKSKHWKADLRENKHSTEKTKFWCSVCEQEFTDDEKVHKGSTVHLFNIQRKPQKTFYYIPEGNVGYQKLMMLKSGWNDDKGLGPEGAGRKFPIKTVLKRDRLGLGSKGRQQPRVTHFGPNDRTAVKRRKVSNKDKEVNKPRKTSRRERLANEKKQKNWERNMRIYMNTE</sequence>
<accession>A0ABN8SKT4</accession>
<evidence type="ECO:0000313" key="5">
    <source>
        <dbReference type="Proteomes" id="UP001159427"/>
    </source>
</evidence>
<dbReference type="PANTHER" id="PTHR20923:SF1">
    <property type="entry name" value="G PATCH DOMAIN AND ANKYRIN REPEAT-CONTAINING PROTEIN 1"/>
    <property type="match status" value="1"/>
</dbReference>
<evidence type="ECO:0000259" key="3">
    <source>
        <dbReference type="PROSITE" id="PS50174"/>
    </source>
</evidence>
<dbReference type="Pfam" id="PF12796">
    <property type="entry name" value="Ank_2"/>
    <property type="match status" value="1"/>
</dbReference>
<keyword evidence="1" id="KW-0040">ANK repeat</keyword>
<dbReference type="Pfam" id="PF01585">
    <property type="entry name" value="G-patch"/>
    <property type="match status" value="1"/>
</dbReference>